<feature type="transmembrane region" description="Helical" evidence="9">
    <location>
        <begin position="300"/>
        <end position="316"/>
    </location>
</feature>
<evidence type="ECO:0000313" key="10">
    <source>
        <dbReference type="EMBL" id="WRL63325.1"/>
    </source>
</evidence>
<keyword evidence="3" id="KW-0813">Transport</keyword>
<accession>A0ABZ1B2Q5</accession>
<feature type="transmembrane region" description="Helical" evidence="9">
    <location>
        <begin position="140"/>
        <end position="170"/>
    </location>
</feature>
<feature type="compositionally biased region" description="Polar residues" evidence="8">
    <location>
        <begin position="538"/>
        <end position="550"/>
    </location>
</feature>
<evidence type="ECO:0000256" key="2">
    <source>
        <dbReference type="ARBA" id="ARBA00009773"/>
    </source>
</evidence>
<evidence type="ECO:0000256" key="6">
    <source>
        <dbReference type="ARBA" id="ARBA00022989"/>
    </source>
</evidence>
<organism evidence="10 11">
    <name type="scientific">Blastococcus brunescens</name>
    <dbReference type="NCBI Taxonomy" id="1564165"/>
    <lineage>
        <taxon>Bacteria</taxon>
        <taxon>Bacillati</taxon>
        <taxon>Actinomycetota</taxon>
        <taxon>Actinomycetes</taxon>
        <taxon>Geodermatophilales</taxon>
        <taxon>Geodermatophilaceae</taxon>
        <taxon>Blastococcus</taxon>
    </lineage>
</organism>
<dbReference type="PANTHER" id="PTHR21716">
    <property type="entry name" value="TRANSMEMBRANE PROTEIN"/>
    <property type="match status" value="1"/>
</dbReference>
<feature type="transmembrane region" description="Helical" evidence="9">
    <location>
        <begin position="328"/>
        <end position="354"/>
    </location>
</feature>
<evidence type="ECO:0000256" key="5">
    <source>
        <dbReference type="ARBA" id="ARBA00022692"/>
    </source>
</evidence>
<evidence type="ECO:0000256" key="3">
    <source>
        <dbReference type="ARBA" id="ARBA00022448"/>
    </source>
</evidence>
<gene>
    <name evidence="10" type="ORF">U6N30_26815</name>
</gene>
<keyword evidence="7 9" id="KW-0472">Membrane</keyword>
<dbReference type="EMBL" id="CP141261">
    <property type="protein sequence ID" value="WRL63325.1"/>
    <property type="molecule type" value="Genomic_DNA"/>
</dbReference>
<keyword evidence="5 9" id="KW-0812">Transmembrane</keyword>
<feature type="compositionally biased region" description="Basic and acidic residues" evidence="8">
    <location>
        <begin position="1"/>
        <end position="10"/>
    </location>
</feature>
<feature type="transmembrane region" description="Helical" evidence="9">
    <location>
        <begin position="429"/>
        <end position="462"/>
    </location>
</feature>
<feature type="compositionally biased region" description="Basic and acidic residues" evidence="8">
    <location>
        <begin position="470"/>
        <end position="480"/>
    </location>
</feature>
<feature type="region of interest" description="Disordered" evidence="8">
    <location>
        <begin position="530"/>
        <end position="550"/>
    </location>
</feature>
<keyword evidence="11" id="KW-1185">Reference proteome</keyword>
<sequence length="550" mass="57771">MRRRARDLTARARARIRAAREHDPHAWDDIPDADRAVLLHYGAMPDDATSDRHVATDTAPHDDDPTPPPLGSPEPGAPDLDGAVGPGGVSGPPEGGRPQRPGEPRQLLTADPRRTGRSRLSAENEVPNGLRIAAAWSWRLIVVLGGIYALLYAAASIAVVVVPVIVALLLAALLQPGAASLVRRGWPPSLAALVMLLVGLAVVSGIITLVVERFIADYDNLAGQVSEGIGQVQDFVVRTFPITQGQLEDAVATLQETLLDNQETLATGALTTATTVGEVFTGLVLALFTLFFFLKDGRTIWLWLVGLFPTGSRAYVDEAARRSWRTLISYVRATAAVAMVDAVGIGIGLAVLGVPLVVPLAALVFLGAFIPIIGGFLAGTIAVLVALVSNGPITALITLAVVVGVMQLEGHVLQPLLLGRAVRVHPLAVVLAIGAGLLIAGIFGALIAVPIVACANVAGTYLSRRHHGPRPPEPRPDRARPRSPPADATDGSGRAAHTGRLPRRPPLLGRWRSLRCSPGCQPTVIRPSTAASAMSVRQCASANRTPATRS</sequence>
<dbReference type="Proteomes" id="UP001324287">
    <property type="component" value="Chromosome"/>
</dbReference>
<dbReference type="PANTHER" id="PTHR21716:SF53">
    <property type="entry name" value="PERMEASE PERM-RELATED"/>
    <property type="match status" value="1"/>
</dbReference>
<evidence type="ECO:0000256" key="8">
    <source>
        <dbReference type="SAM" id="MobiDB-lite"/>
    </source>
</evidence>
<feature type="transmembrane region" description="Helical" evidence="9">
    <location>
        <begin position="360"/>
        <end position="388"/>
    </location>
</feature>
<feature type="region of interest" description="Disordered" evidence="8">
    <location>
        <begin position="1"/>
        <end position="29"/>
    </location>
</feature>
<evidence type="ECO:0000313" key="11">
    <source>
        <dbReference type="Proteomes" id="UP001324287"/>
    </source>
</evidence>
<feature type="compositionally biased region" description="Basic and acidic residues" evidence="8">
    <location>
        <begin position="49"/>
        <end position="64"/>
    </location>
</feature>
<feature type="compositionally biased region" description="Basic and acidic residues" evidence="8">
    <location>
        <begin position="18"/>
        <end position="29"/>
    </location>
</feature>
<proteinExistence type="inferred from homology"/>
<evidence type="ECO:0000256" key="7">
    <source>
        <dbReference type="ARBA" id="ARBA00023136"/>
    </source>
</evidence>
<feature type="compositionally biased region" description="Pro residues" evidence="8">
    <location>
        <begin position="66"/>
        <end position="76"/>
    </location>
</feature>
<comment type="similarity">
    <text evidence="2">Belongs to the autoinducer-2 exporter (AI-2E) (TC 2.A.86) family.</text>
</comment>
<evidence type="ECO:0000256" key="1">
    <source>
        <dbReference type="ARBA" id="ARBA00004651"/>
    </source>
</evidence>
<comment type="subcellular location">
    <subcellularLocation>
        <location evidence="1">Cell membrane</location>
        <topology evidence="1">Multi-pass membrane protein</topology>
    </subcellularLocation>
</comment>
<feature type="region of interest" description="Disordered" evidence="8">
    <location>
        <begin position="463"/>
        <end position="512"/>
    </location>
</feature>
<feature type="region of interest" description="Disordered" evidence="8">
    <location>
        <begin position="46"/>
        <end position="122"/>
    </location>
</feature>
<feature type="compositionally biased region" description="Gly residues" evidence="8">
    <location>
        <begin position="84"/>
        <end position="94"/>
    </location>
</feature>
<dbReference type="Pfam" id="PF01594">
    <property type="entry name" value="AI-2E_transport"/>
    <property type="match status" value="1"/>
</dbReference>
<evidence type="ECO:0000256" key="9">
    <source>
        <dbReference type="SAM" id="Phobius"/>
    </source>
</evidence>
<dbReference type="RefSeq" id="WP_324274660.1">
    <property type="nucleotide sequence ID" value="NZ_CP141261.1"/>
</dbReference>
<name>A0ABZ1B2Q5_9ACTN</name>
<reference evidence="10 11" key="1">
    <citation type="submission" date="2023-12" db="EMBL/GenBank/DDBJ databases">
        <title>Blastococcus brunescens sp. nov., an actonobacterium isolated from sandstone collected in sahara desert.</title>
        <authorList>
            <person name="Gtari M."/>
            <person name="Ghodhbane F."/>
        </authorList>
    </citation>
    <scope>NUCLEOTIDE SEQUENCE [LARGE SCALE GENOMIC DNA]</scope>
    <source>
        <strain evidence="10 11">BMG 8361</strain>
    </source>
</reference>
<protein>
    <submittedName>
        <fullName evidence="10">AI-2E family transporter</fullName>
    </submittedName>
</protein>
<keyword evidence="6 9" id="KW-1133">Transmembrane helix</keyword>
<feature type="transmembrane region" description="Helical" evidence="9">
    <location>
        <begin position="395"/>
        <end position="417"/>
    </location>
</feature>
<keyword evidence="4" id="KW-1003">Cell membrane</keyword>
<feature type="transmembrane region" description="Helical" evidence="9">
    <location>
        <begin position="275"/>
        <end position="294"/>
    </location>
</feature>
<dbReference type="InterPro" id="IPR002549">
    <property type="entry name" value="AI-2E-like"/>
</dbReference>
<feature type="transmembrane region" description="Helical" evidence="9">
    <location>
        <begin position="190"/>
        <end position="211"/>
    </location>
</feature>
<evidence type="ECO:0000256" key="4">
    <source>
        <dbReference type="ARBA" id="ARBA00022475"/>
    </source>
</evidence>